<gene>
    <name evidence="2" type="ORF">P3W55_04140</name>
</gene>
<protein>
    <submittedName>
        <fullName evidence="2">GNAT family N-acetyltransferase</fullName>
    </submittedName>
</protein>
<organism evidence="2 3">
    <name type="scientific">Pseudomonas citronellolis</name>
    <dbReference type="NCBI Taxonomy" id="53408"/>
    <lineage>
        <taxon>Bacteria</taxon>
        <taxon>Pseudomonadati</taxon>
        <taxon>Pseudomonadota</taxon>
        <taxon>Gammaproteobacteria</taxon>
        <taxon>Pseudomonadales</taxon>
        <taxon>Pseudomonadaceae</taxon>
        <taxon>Pseudomonas</taxon>
    </lineage>
</organism>
<proteinExistence type="predicted"/>
<dbReference type="Proteomes" id="UP001220662">
    <property type="component" value="Unassembled WGS sequence"/>
</dbReference>
<comment type="caution">
    <text evidence="2">The sequence shown here is derived from an EMBL/GenBank/DDBJ whole genome shotgun (WGS) entry which is preliminary data.</text>
</comment>
<evidence type="ECO:0000313" key="3">
    <source>
        <dbReference type="Proteomes" id="UP001220662"/>
    </source>
</evidence>
<sequence length="188" mass="21451">MVEAVRPFAQRGAPVHIETNGYILRSLTPADVTPRFVEWLNDQEMLAGLNLPTLNFSLEQLREFVASFDNLRNYFIGIFDRSNALLLGFYTIDVNPVHKVGNVTTGVGEKDYQGKGVLWATIDALLDHFYAFRDVEKMTARILARNTRMLFNFRGDTRFKFEAKLSRECLSTDGKRLDVLVFASHKTP</sequence>
<dbReference type="SUPFAM" id="SSF55729">
    <property type="entry name" value="Acyl-CoA N-acyltransferases (Nat)"/>
    <property type="match status" value="1"/>
</dbReference>
<feature type="domain" description="N-acetyltransferase" evidence="1">
    <location>
        <begin position="23"/>
        <end position="149"/>
    </location>
</feature>
<dbReference type="InterPro" id="IPR000182">
    <property type="entry name" value="GNAT_dom"/>
</dbReference>
<dbReference type="AlphaFoldDB" id="A0AAW6P2F6"/>
<evidence type="ECO:0000259" key="1">
    <source>
        <dbReference type="Pfam" id="PF13302"/>
    </source>
</evidence>
<dbReference type="Gene3D" id="3.40.630.30">
    <property type="match status" value="1"/>
</dbReference>
<reference evidence="2" key="1">
    <citation type="submission" date="2023-03" db="EMBL/GenBank/DDBJ databases">
        <title>Draft assemblies of triclosan tolerant bacteria isolated from returned activated sludge.</title>
        <authorList>
            <person name="Van Hamelsveld S."/>
        </authorList>
    </citation>
    <scope>NUCLEOTIDE SEQUENCE</scope>
    <source>
        <strain evidence="2">GW210015_S63</strain>
    </source>
</reference>
<dbReference type="GO" id="GO:0016747">
    <property type="term" value="F:acyltransferase activity, transferring groups other than amino-acyl groups"/>
    <property type="evidence" value="ECO:0007669"/>
    <property type="project" value="InterPro"/>
</dbReference>
<name>A0AAW6P2F6_9PSED</name>
<dbReference type="EMBL" id="JARJLR010000086">
    <property type="protein sequence ID" value="MDF3840895.1"/>
    <property type="molecule type" value="Genomic_DNA"/>
</dbReference>
<accession>A0AAW6P2F6</accession>
<dbReference type="Pfam" id="PF13302">
    <property type="entry name" value="Acetyltransf_3"/>
    <property type="match status" value="1"/>
</dbReference>
<dbReference type="RefSeq" id="WP_009617095.1">
    <property type="nucleotide sequence ID" value="NZ_BDGS01000001.1"/>
</dbReference>
<evidence type="ECO:0000313" key="2">
    <source>
        <dbReference type="EMBL" id="MDF3840895.1"/>
    </source>
</evidence>
<dbReference type="InterPro" id="IPR016181">
    <property type="entry name" value="Acyl_CoA_acyltransferase"/>
</dbReference>